<accession>A0AAP3CSY1</accession>
<gene>
    <name evidence="5" type="ORF">MOD07_12620</name>
</gene>
<dbReference type="InterPro" id="IPR036736">
    <property type="entry name" value="ACP-like_sf"/>
</dbReference>
<dbReference type="GO" id="GO:0044550">
    <property type="term" value="P:secondary metabolite biosynthetic process"/>
    <property type="evidence" value="ECO:0007669"/>
    <property type="project" value="TreeGrafter"/>
</dbReference>
<dbReference type="PROSITE" id="PS00455">
    <property type="entry name" value="AMP_BINDING"/>
    <property type="match status" value="1"/>
</dbReference>
<dbReference type="EMBL" id="JALAQA010000006">
    <property type="protein sequence ID" value="MCY8510394.1"/>
    <property type="molecule type" value="Genomic_DNA"/>
</dbReference>
<sequence length="890" mass="100240">MNQTDVFQLKTAALEKVKERQYWTAALSHISTDCRFPYHSQHLDQKDEEASLTFTFPPQLEKAILKAAGASDLRLFIIFMTTAVTLLHRYTGRTDIITAAPVLKQRETQPIINDLLPLLVKTDPSMSFRDCLERVKQAFQQAHAHQNYPVKILLDELHPLHKKGEPHFGISLAVAGLQQPASLKEMDTDLLISIQRDEGILTGKVSWNLKHYTFETAERIAGHFCTLTEQAMSAPETLISELQFLSQEEREQITTAFNQTDQPYPKNKSIVDLFKEQADRKPDQPAIVYEDVSFTYREADELSDRIAAFLIKEGVRHEEPVGLMVDRSAEMVIGILGILKAGCPYLPLDVNLPSERMEYMLKNSGSLLVITNEDTANSADRQNRLFIEEMLKFDQAAEQERQPSPEDLAYVLYTSGTTGKPKGVMVEHRQVVNLVSGLDGIHFQPLSQVHLRIGMLASHIFDASVQTLFPALLLGHTLYIAPDHARMDGKGLWSFYEENHIHISDATPSHLRLMIKAADENEPHHVEELKLILAGGEVLPPQLVQQFLQTFRADKPVMTNNYGPTECAVQSAAFIIPESWKEAAVPIGRPMPNEQIFILDHCGQPVPIGVYGELCIAGDGVARGYINQPELTAKKFTVPQYIPASKLYRTGDLARWRSDGLIEFFGRYDDQVKIRGFRVELDEIRQTLLDYRESGQIIHDAVVIPVRKESNDQFLVAYLISDQKLKTRKMRGFLASKLPGYMIPRRFIRVESFPMNLSGKLDLQALPDPTEEPESLEKVIKPHNETEKKLVSIFAEILNIPESDISMEDNFFDIGGNSFHIVELSNKMKEQFGQELSVIQLFQYTSVSAIAAQLSRQVEPENSAADAEGAEEAAEDLENVVQLLGGNSDE</sequence>
<dbReference type="GO" id="GO:0031177">
    <property type="term" value="F:phosphopantetheine binding"/>
    <property type="evidence" value="ECO:0007669"/>
    <property type="project" value="InterPro"/>
</dbReference>
<dbReference type="RefSeq" id="WP_268446535.1">
    <property type="nucleotide sequence ID" value="NZ_JALANC010000005.1"/>
</dbReference>
<feature type="domain" description="Carrier" evidence="4">
    <location>
        <begin position="781"/>
        <end position="858"/>
    </location>
</feature>
<dbReference type="InterPro" id="IPR045851">
    <property type="entry name" value="AMP-bd_C_sf"/>
</dbReference>
<dbReference type="SUPFAM" id="SSF56801">
    <property type="entry name" value="Acetyl-CoA synthetase-like"/>
    <property type="match status" value="1"/>
</dbReference>
<keyword evidence="2" id="KW-0596">Phosphopantetheine</keyword>
<dbReference type="Gene3D" id="2.30.38.10">
    <property type="entry name" value="Luciferase, Domain 3"/>
    <property type="match status" value="1"/>
</dbReference>
<comment type="caution">
    <text evidence="5">The sequence shown here is derived from an EMBL/GenBank/DDBJ whole genome shotgun (WGS) entry which is preliminary data.</text>
</comment>
<dbReference type="Pfam" id="PF00668">
    <property type="entry name" value="Condensation"/>
    <property type="match status" value="1"/>
</dbReference>
<evidence type="ECO:0000259" key="4">
    <source>
        <dbReference type="PROSITE" id="PS50075"/>
    </source>
</evidence>
<dbReference type="InterPro" id="IPR009081">
    <property type="entry name" value="PP-bd_ACP"/>
</dbReference>
<dbReference type="InterPro" id="IPR010071">
    <property type="entry name" value="AA_adenyl_dom"/>
</dbReference>
<evidence type="ECO:0000256" key="1">
    <source>
        <dbReference type="ARBA" id="ARBA00006432"/>
    </source>
</evidence>
<dbReference type="InterPro" id="IPR020459">
    <property type="entry name" value="AMP-binding"/>
</dbReference>
<dbReference type="SUPFAM" id="SSF47336">
    <property type="entry name" value="ACP-like"/>
    <property type="match status" value="1"/>
</dbReference>
<evidence type="ECO:0000313" key="6">
    <source>
        <dbReference type="Proteomes" id="UP001075387"/>
    </source>
</evidence>
<evidence type="ECO:0000313" key="5">
    <source>
        <dbReference type="EMBL" id="MCY8510394.1"/>
    </source>
</evidence>
<dbReference type="SUPFAM" id="SSF52777">
    <property type="entry name" value="CoA-dependent acyltransferases"/>
    <property type="match status" value="1"/>
</dbReference>
<dbReference type="Gene3D" id="3.30.300.30">
    <property type="match status" value="1"/>
</dbReference>
<dbReference type="InterPro" id="IPR000873">
    <property type="entry name" value="AMP-dep_synth/lig_dom"/>
</dbReference>
<dbReference type="Gene3D" id="3.40.50.980">
    <property type="match status" value="2"/>
</dbReference>
<dbReference type="AlphaFoldDB" id="A0AAP3CSY1"/>
<dbReference type="GO" id="GO:0003824">
    <property type="term" value="F:catalytic activity"/>
    <property type="evidence" value="ECO:0007669"/>
    <property type="project" value="InterPro"/>
</dbReference>
<protein>
    <submittedName>
        <fullName evidence="5">Amino acid adenylation domain-containing protein</fullName>
    </submittedName>
</protein>
<organism evidence="5 6">
    <name type="scientific">Bacillus mojavensis</name>
    <dbReference type="NCBI Taxonomy" id="72360"/>
    <lineage>
        <taxon>Bacteria</taxon>
        <taxon>Bacillati</taxon>
        <taxon>Bacillota</taxon>
        <taxon>Bacilli</taxon>
        <taxon>Bacillales</taxon>
        <taxon>Bacillaceae</taxon>
        <taxon>Bacillus</taxon>
    </lineage>
</organism>
<dbReference type="Gene3D" id="1.10.1200.10">
    <property type="entry name" value="ACP-like"/>
    <property type="match status" value="1"/>
</dbReference>
<proteinExistence type="inferred from homology"/>
<dbReference type="Pfam" id="PF00550">
    <property type="entry name" value="PP-binding"/>
    <property type="match status" value="1"/>
</dbReference>
<keyword evidence="3" id="KW-0597">Phosphoprotein</keyword>
<dbReference type="GO" id="GO:0005737">
    <property type="term" value="C:cytoplasm"/>
    <property type="evidence" value="ECO:0007669"/>
    <property type="project" value="TreeGrafter"/>
</dbReference>
<dbReference type="NCBIfam" id="TIGR01733">
    <property type="entry name" value="AA-adenyl-dom"/>
    <property type="match status" value="1"/>
</dbReference>
<dbReference type="FunFam" id="3.40.50.980:FF:000001">
    <property type="entry name" value="Non-ribosomal peptide synthetase"/>
    <property type="match status" value="1"/>
</dbReference>
<dbReference type="GO" id="GO:0043041">
    <property type="term" value="P:amino acid activation for nonribosomal peptide biosynthetic process"/>
    <property type="evidence" value="ECO:0007669"/>
    <property type="project" value="TreeGrafter"/>
</dbReference>
<dbReference type="InterPro" id="IPR020845">
    <property type="entry name" value="AMP-binding_CS"/>
</dbReference>
<dbReference type="InterPro" id="IPR001242">
    <property type="entry name" value="Condensation_dom"/>
</dbReference>
<reference evidence="5" key="1">
    <citation type="submission" date="2022-02" db="EMBL/GenBank/DDBJ databases">
        <title>Crop Bioprotection Bacillus Genome Sequencing.</title>
        <authorList>
            <person name="Dunlap C."/>
        </authorList>
    </citation>
    <scope>NUCLEOTIDE SEQUENCE</scope>
    <source>
        <strain evidence="5">CK3O2B-54A</strain>
    </source>
</reference>
<dbReference type="PANTHER" id="PTHR45527:SF1">
    <property type="entry name" value="FATTY ACID SYNTHASE"/>
    <property type="match status" value="1"/>
</dbReference>
<dbReference type="Proteomes" id="UP001075387">
    <property type="component" value="Unassembled WGS sequence"/>
</dbReference>
<evidence type="ECO:0000256" key="3">
    <source>
        <dbReference type="ARBA" id="ARBA00022553"/>
    </source>
</evidence>
<comment type="similarity">
    <text evidence="1">Belongs to the ATP-dependent AMP-binding enzyme family.</text>
</comment>
<dbReference type="PROSITE" id="PS50075">
    <property type="entry name" value="CARRIER"/>
    <property type="match status" value="1"/>
</dbReference>
<dbReference type="SMART" id="SM00823">
    <property type="entry name" value="PKS_PP"/>
    <property type="match status" value="1"/>
</dbReference>
<dbReference type="Gene3D" id="3.30.559.30">
    <property type="entry name" value="Nonribosomal peptide synthetase, condensation domain"/>
    <property type="match status" value="1"/>
</dbReference>
<dbReference type="Pfam" id="PF00501">
    <property type="entry name" value="AMP-binding"/>
    <property type="match status" value="1"/>
</dbReference>
<dbReference type="PANTHER" id="PTHR45527">
    <property type="entry name" value="NONRIBOSOMAL PEPTIDE SYNTHETASE"/>
    <property type="match status" value="1"/>
</dbReference>
<dbReference type="PRINTS" id="PR00154">
    <property type="entry name" value="AMPBINDING"/>
</dbReference>
<dbReference type="CDD" id="cd05930">
    <property type="entry name" value="A_NRPS"/>
    <property type="match status" value="1"/>
</dbReference>
<evidence type="ECO:0000256" key="2">
    <source>
        <dbReference type="ARBA" id="ARBA00022450"/>
    </source>
</evidence>
<name>A0AAP3CSY1_BACMO</name>
<dbReference type="InterPro" id="IPR020806">
    <property type="entry name" value="PKS_PP-bd"/>
</dbReference>